<reference evidence="1" key="1">
    <citation type="submission" date="2021-11" db="EMBL/GenBank/DDBJ databases">
        <authorList>
            <consortium name="Genoscope - CEA"/>
            <person name="William W."/>
        </authorList>
    </citation>
    <scope>NUCLEOTIDE SEQUENCE</scope>
</reference>
<keyword evidence="2" id="KW-1185">Reference proteome</keyword>
<dbReference type="Proteomes" id="UP000789595">
    <property type="component" value="Unassembled WGS sequence"/>
</dbReference>
<proteinExistence type="predicted"/>
<evidence type="ECO:0000313" key="2">
    <source>
        <dbReference type="Proteomes" id="UP000789595"/>
    </source>
</evidence>
<name>A0A8J2SW53_9STRA</name>
<protein>
    <submittedName>
        <fullName evidence="1">Uncharacterized protein</fullName>
    </submittedName>
</protein>
<feature type="non-terminal residue" evidence="1">
    <location>
        <position position="56"/>
    </location>
</feature>
<evidence type="ECO:0000313" key="1">
    <source>
        <dbReference type="EMBL" id="CAH0374444.1"/>
    </source>
</evidence>
<sequence>MRKIQGLTLLLAVASHRVKRVGRKRVRGPPRIFASGFDNFSSFRSAPMHMTLGPRR</sequence>
<dbReference type="EMBL" id="CAKKNE010000004">
    <property type="protein sequence ID" value="CAH0374444.1"/>
    <property type="molecule type" value="Genomic_DNA"/>
</dbReference>
<gene>
    <name evidence="1" type="ORF">PECAL_4P17230</name>
</gene>
<organism evidence="1 2">
    <name type="scientific">Pelagomonas calceolata</name>
    <dbReference type="NCBI Taxonomy" id="35677"/>
    <lineage>
        <taxon>Eukaryota</taxon>
        <taxon>Sar</taxon>
        <taxon>Stramenopiles</taxon>
        <taxon>Ochrophyta</taxon>
        <taxon>Pelagophyceae</taxon>
        <taxon>Pelagomonadales</taxon>
        <taxon>Pelagomonadaceae</taxon>
        <taxon>Pelagomonas</taxon>
    </lineage>
</organism>
<dbReference type="AlphaFoldDB" id="A0A8J2SW53"/>
<comment type="caution">
    <text evidence="1">The sequence shown here is derived from an EMBL/GenBank/DDBJ whole genome shotgun (WGS) entry which is preliminary data.</text>
</comment>
<accession>A0A8J2SW53</accession>